<evidence type="ECO:0000256" key="1">
    <source>
        <dbReference type="SAM" id="Phobius"/>
    </source>
</evidence>
<dbReference type="PROSITE" id="PS51257">
    <property type="entry name" value="PROKAR_LIPOPROTEIN"/>
    <property type="match status" value="1"/>
</dbReference>
<keyword evidence="1" id="KW-0472">Membrane</keyword>
<evidence type="ECO:0008006" key="3">
    <source>
        <dbReference type="Google" id="ProtNLM"/>
    </source>
</evidence>
<feature type="transmembrane region" description="Helical" evidence="1">
    <location>
        <begin position="80"/>
        <end position="100"/>
    </location>
</feature>
<gene>
    <name evidence="2" type="ORF">METZ01_LOCUS239473</name>
</gene>
<evidence type="ECO:0000313" key="2">
    <source>
        <dbReference type="EMBL" id="SVB86619.1"/>
    </source>
</evidence>
<organism evidence="2">
    <name type="scientific">marine metagenome</name>
    <dbReference type="NCBI Taxonomy" id="408172"/>
    <lineage>
        <taxon>unclassified sequences</taxon>
        <taxon>metagenomes</taxon>
        <taxon>ecological metagenomes</taxon>
    </lineage>
</organism>
<dbReference type="EMBL" id="UINC01061245">
    <property type="protein sequence ID" value="SVB86619.1"/>
    <property type="molecule type" value="Genomic_DNA"/>
</dbReference>
<protein>
    <recommendedName>
        <fullName evidence="3">Bacterial sugar transferase domain-containing protein</fullName>
    </recommendedName>
</protein>
<feature type="transmembrane region" description="Helical" evidence="1">
    <location>
        <begin position="44"/>
        <end position="68"/>
    </location>
</feature>
<proteinExistence type="predicted"/>
<feature type="transmembrane region" description="Helical" evidence="1">
    <location>
        <begin position="112"/>
        <end position="134"/>
    </location>
</feature>
<dbReference type="AlphaFoldDB" id="A0A382HHE3"/>
<feature type="transmembrane region" description="Helical" evidence="1">
    <location>
        <begin position="282"/>
        <end position="306"/>
    </location>
</feature>
<sequence length="314" mass="35249">MNNNRVRGLALLHNAALLLTVIACFWIIHYFWESSGRELISLPWSYALAAVLGVFLASFGSTGSYGSFMHSIGLRRLGGSVIKANFQVALIAFLVFAFYFATKDKATSRLFLAAFIGACWPVLVFANFSFPVLFQRFASTSSSDRKSVIIGDGGALDSLSQWLDRHTAQGFSFAGVFSTSRCVPEKLSLPDLGHYSLLDEYLQNNEIHQVVVVPDEHIDNWIPLVAENSNRHGCRVLIYNSLSSLFDSRLVFVEESGRQFFRLQNEPLESPFNRMVKRVFDIALSIPALLFVLPPAMFFVWLFQFIQSSGPLFF</sequence>
<keyword evidence="1" id="KW-1133">Transmembrane helix</keyword>
<dbReference type="Pfam" id="PF13727">
    <property type="entry name" value="CoA_binding_3"/>
    <property type="match status" value="1"/>
</dbReference>
<name>A0A382HHE3_9ZZZZ</name>
<feature type="transmembrane region" description="Helical" evidence="1">
    <location>
        <begin position="12"/>
        <end position="32"/>
    </location>
</feature>
<reference evidence="2" key="1">
    <citation type="submission" date="2018-05" db="EMBL/GenBank/DDBJ databases">
        <authorList>
            <person name="Lanie J.A."/>
            <person name="Ng W.-L."/>
            <person name="Kazmierczak K.M."/>
            <person name="Andrzejewski T.M."/>
            <person name="Davidsen T.M."/>
            <person name="Wayne K.J."/>
            <person name="Tettelin H."/>
            <person name="Glass J.I."/>
            <person name="Rusch D."/>
            <person name="Podicherti R."/>
            <person name="Tsui H.-C.T."/>
            <person name="Winkler M.E."/>
        </authorList>
    </citation>
    <scope>NUCLEOTIDE SEQUENCE</scope>
</reference>
<accession>A0A382HHE3</accession>
<keyword evidence="1" id="KW-0812">Transmembrane</keyword>
<feature type="non-terminal residue" evidence="2">
    <location>
        <position position="314"/>
    </location>
</feature>